<sequence length="130" mass="15414">MKVLDFTEETDELENKLIKLGFYYQSTDKEENDGLRNSSRLLSTWVNVMNDVTLRIIHTYDRYGDETNEYVRITDNCTNTSVNMSVEEFMELEQITNSHGSTFPRLGNIQRNDFQIQRNDLNENLRKYVE</sequence>
<dbReference type="HOGENOM" id="CLU_1999461_0_0_11"/>
<name>A0A0A7I5Y3_9BIFI</name>
<dbReference type="STRING" id="1447716.AH68_04965"/>
<reference evidence="1 2" key="1">
    <citation type="journal article" date="2015" name="Genome Announc.">
        <title>Complete and Assembled Genome Sequence of Bifidobacterium kashiwanohense PV20-2, Isolated from the Feces of an Anemic Kenyan Infant.</title>
        <authorList>
            <person name="Vazquez-Gutierrez P."/>
            <person name="Lacroix C."/>
            <person name="Chassard C."/>
            <person name="Klumpp J."/>
            <person name="Jans C."/>
            <person name="Stevens M.J."/>
        </authorList>
    </citation>
    <scope>NUCLEOTIDE SEQUENCE [LARGE SCALE GENOMIC DNA]</scope>
    <source>
        <strain evidence="1 2">PV20-2</strain>
    </source>
</reference>
<gene>
    <name evidence="1" type="ORF">AH68_04965</name>
</gene>
<dbReference type="RefSeq" id="WP_039198136.1">
    <property type="nucleotide sequence ID" value="NZ_CP007456.1"/>
</dbReference>
<organism evidence="1 2">
    <name type="scientific">Bifidobacterium catenulatum PV20-2</name>
    <dbReference type="NCBI Taxonomy" id="1447716"/>
    <lineage>
        <taxon>Bacteria</taxon>
        <taxon>Bacillati</taxon>
        <taxon>Actinomycetota</taxon>
        <taxon>Actinomycetes</taxon>
        <taxon>Bifidobacteriales</taxon>
        <taxon>Bifidobacteriaceae</taxon>
        <taxon>Bifidobacterium</taxon>
    </lineage>
</organism>
<dbReference type="KEGG" id="bka:AH68_04965"/>
<dbReference type="Proteomes" id="UP000030625">
    <property type="component" value="Chromosome"/>
</dbReference>
<evidence type="ECO:0000313" key="1">
    <source>
        <dbReference type="EMBL" id="AIZ15426.1"/>
    </source>
</evidence>
<evidence type="ECO:0000313" key="2">
    <source>
        <dbReference type="Proteomes" id="UP000030625"/>
    </source>
</evidence>
<dbReference type="AlphaFoldDB" id="A0A0A7I5Y3"/>
<accession>A0A0A7I5Y3</accession>
<protein>
    <submittedName>
        <fullName evidence="1">Uncharacterized protein</fullName>
    </submittedName>
</protein>
<proteinExistence type="predicted"/>
<dbReference type="EMBL" id="CP007456">
    <property type="protein sequence ID" value="AIZ15426.1"/>
    <property type="molecule type" value="Genomic_DNA"/>
</dbReference>